<accession>A0A9E9LLQ2</accession>
<dbReference type="Proteomes" id="UP001164794">
    <property type="component" value="Chromosome"/>
</dbReference>
<feature type="transmembrane region" description="Helical" evidence="7">
    <location>
        <begin position="142"/>
        <end position="160"/>
    </location>
</feature>
<comment type="similarity">
    <text evidence="2 7">Belongs to the UPF0056 (MarC) family.</text>
</comment>
<feature type="transmembrane region" description="Helical" evidence="7">
    <location>
        <begin position="70"/>
        <end position="92"/>
    </location>
</feature>
<evidence type="ECO:0000313" key="9">
    <source>
        <dbReference type="EMBL" id="WAV96614.1"/>
    </source>
</evidence>
<feature type="transmembrane region" description="Helical" evidence="7">
    <location>
        <begin position="113"/>
        <end position="130"/>
    </location>
</feature>
<dbReference type="GO" id="GO:0005886">
    <property type="term" value="C:plasma membrane"/>
    <property type="evidence" value="ECO:0007669"/>
    <property type="project" value="UniProtKB-SubCell"/>
</dbReference>
<evidence type="ECO:0000313" key="10">
    <source>
        <dbReference type="Proteomes" id="UP001164794"/>
    </source>
</evidence>
<evidence type="ECO:0000256" key="3">
    <source>
        <dbReference type="ARBA" id="ARBA00022475"/>
    </source>
</evidence>
<dbReference type="EMBL" id="CP098248">
    <property type="protein sequence ID" value="WAV96614.1"/>
    <property type="molecule type" value="Genomic_DNA"/>
</dbReference>
<evidence type="ECO:0000256" key="5">
    <source>
        <dbReference type="ARBA" id="ARBA00022989"/>
    </source>
</evidence>
<keyword evidence="6 7" id="KW-0472">Membrane</keyword>
<feature type="transmembrane region" description="Helical" evidence="7">
    <location>
        <begin position="45"/>
        <end position="64"/>
    </location>
</feature>
<keyword evidence="10" id="KW-1185">Reference proteome</keyword>
<feature type="transmembrane region" description="Helical" evidence="7">
    <location>
        <begin position="12"/>
        <end position="33"/>
    </location>
</feature>
<comment type="subcellular location">
    <subcellularLocation>
        <location evidence="1 7">Cell membrane</location>
        <topology evidence="1 7">Multi-pass membrane protein</topology>
    </subcellularLocation>
</comment>
<dbReference type="Proteomes" id="UP001164819">
    <property type="component" value="Chromosome"/>
</dbReference>
<evidence type="ECO:0000256" key="7">
    <source>
        <dbReference type="RuleBase" id="RU362048"/>
    </source>
</evidence>
<dbReference type="EMBL" id="CP098251">
    <property type="protein sequence ID" value="WAV90839.1"/>
    <property type="molecule type" value="Genomic_DNA"/>
</dbReference>
<name>A0A9E9LLQ2_9BURK</name>
<dbReference type="InterPro" id="IPR002771">
    <property type="entry name" value="Multi_antbiot-R_MarC"/>
</dbReference>
<keyword evidence="3" id="KW-1003">Cell membrane</keyword>
<evidence type="ECO:0000256" key="2">
    <source>
        <dbReference type="ARBA" id="ARBA00009784"/>
    </source>
</evidence>
<dbReference type="PANTHER" id="PTHR33508">
    <property type="entry name" value="UPF0056 MEMBRANE PROTEIN YHCE"/>
    <property type="match status" value="1"/>
</dbReference>
<dbReference type="Pfam" id="PF01914">
    <property type="entry name" value="MarC"/>
    <property type="match status" value="1"/>
</dbReference>
<reference evidence="9" key="1">
    <citation type="journal article" date="2022" name="Front. Microbiol.">
        <title>New perspectives on an old grouping: The genomic and phenotypic variability of Oxalobacter formigenes and the implications for calcium oxalate stone prevention.</title>
        <authorList>
            <person name="Chmiel J.A."/>
            <person name="Carr C."/>
            <person name="Stuivenberg G.A."/>
            <person name="Venema R."/>
            <person name="Chanyi R.M."/>
            <person name="Al K.F."/>
            <person name="Giguere D."/>
            <person name="Say H."/>
            <person name="Akouris P.P."/>
            <person name="Dominguez Romero S.A."/>
            <person name="Kwong A."/>
            <person name="Tai V."/>
            <person name="Koval S.F."/>
            <person name="Razvi H."/>
            <person name="Bjazevic J."/>
            <person name="Burton J.P."/>
        </authorList>
    </citation>
    <scope>NUCLEOTIDE SEQUENCE</scope>
    <source>
        <strain evidence="9">HOxNP-1</strain>
    </source>
</reference>
<dbReference type="NCBIfam" id="TIGR00427">
    <property type="entry name" value="NAAT family transporter"/>
    <property type="match status" value="1"/>
</dbReference>
<sequence>MHLGFVIKKTLTLLALVDPFMAIPLFVCATAGLDVRFRDKYSRQLGITVALSLLIGGLFGLHLLDFMGVSLASIQIGGGAIMFIVSLAMVVAKEETIKYTPRESEEAAAGPSIVPLGIPLLAGPAALSYVMATSQITRPEDLLSVILPPVAVGIVTWLCFRFVGRGGRILTPSALKVIERLAGFLLTAISVEMMVSGFRHVFPGLST</sequence>
<organism evidence="8">
    <name type="scientific">Oxalobacter aliiformigenes</name>
    <dbReference type="NCBI Taxonomy" id="2946593"/>
    <lineage>
        <taxon>Bacteria</taxon>
        <taxon>Pseudomonadati</taxon>
        <taxon>Pseudomonadota</taxon>
        <taxon>Betaproteobacteria</taxon>
        <taxon>Burkholderiales</taxon>
        <taxon>Oxalobacteraceae</taxon>
        <taxon>Oxalobacter</taxon>
    </lineage>
</organism>
<proteinExistence type="inferred from homology"/>
<evidence type="ECO:0000256" key="1">
    <source>
        <dbReference type="ARBA" id="ARBA00004651"/>
    </source>
</evidence>
<evidence type="ECO:0000256" key="6">
    <source>
        <dbReference type="ARBA" id="ARBA00023136"/>
    </source>
</evidence>
<evidence type="ECO:0000313" key="8">
    <source>
        <dbReference type="EMBL" id="WAV90839.1"/>
    </source>
</evidence>
<keyword evidence="5 7" id="KW-1133">Transmembrane helix</keyword>
<dbReference type="RefSeq" id="WP_269264091.1">
    <property type="nucleotide sequence ID" value="NZ_CP098248.1"/>
</dbReference>
<feature type="transmembrane region" description="Helical" evidence="7">
    <location>
        <begin position="181"/>
        <end position="202"/>
    </location>
</feature>
<reference evidence="8" key="2">
    <citation type="journal article" date="2022" name="Front. Microbiol.">
        <title>New perspectives on an old grouping: The genomic and phenotypic variability of Oxalobacter formigenes and the implications for calcium oxalate stone prevention.</title>
        <authorList>
            <person name="Chmiel J.A."/>
            <person name="Carr C."/>
            <person name="Stuivenberg G.A."/>
            <person name="Venema R."/>
            <person name="Chanyi R.M."/>
            <person name="Al K.F."/>
            <person name="Giguere D."/>
            <person name="Say H."/>
            <person name="Akouris P.P."/>
            <person name="Dominguez Romero S.A."/>
            <person name="Kwong A."/>
            <person name="Tai V."/>
            <person name="Koval S.F."/>
            <person name="Razvi H."/>
            <person name="Bjazevic J."/>
            <person name="Burton J.P."/>
        </authorList>
    </citation>
    <scope>NUCLEOTIDE SEQUENCE</scope>
    <source>
        <strain evidence="8">OxK</strain>
    </source>
</reference>
<dbReference type="PANTHER" id="PTHR33508:SF1">
    <property type="entry name" value="UPF0056 MEMBRANE PROTEIN YHCE"/>
    <property type="match status" value="1"/>
</dbReference>
<gene>
    <name evidence="9" type="ORF">NB645_07230</name>
    <name evidence="8" type="ORF">NB646_08375</name>
</gene>
<dbReference type="AlphaFoldDB" id="A0A9E9LLQ2"/>
<keyword evidence="4 7" id="KW-0812">Transmembrane</keyword>
<protein>
    <recommendedName>
        <fullName evidence="7">UPF0056 membrane protein</fullName>
    </recommendedName>
</protein>
<evidence type="ECO:0000256" key="4">
    <source>
        <dbReference type="ARBA" id="ARBA00022692"/>
    </source>
</evidence>